<dbReference type="Proteomes" id="UP000724584">
    <property type="component" value="Unassembled WGS sequence"/>
</dbReference>
<evidence type="ECO:0000313" key="2">
    <source>
        <dbReference type="Proteomes" id="UP000724584"/>
    </source>
</evidence>
<sequence length="583" mass="64354">MSETVLSTLCSICHTEPPKYKCPRCNARTCSLPCIQKHKARADCDGQRNPRAFMPLNQLKTAAGIDHDFNFLSSIERARERAEKDVVEARRLLSEQDLRPQNQDKVFHKVWYGDELRHVPAQTQPYRKHGRPQEAIAMIDGFDKHVRRRLRFLGIEAITMPKGMARSKDNKTSWNRRTQSINWRVEWLIFRASDLGFPGHKDHQRPLRILYKALEGTPLHAGLATALDWHRGQLDRQSHGQPDPTETDNESDPDEPSSPPPPKKRKTLHPNNKSNKKQHQPQQQPSTQDPSTSTWPAAPHTSQYPFTSTWSQTTTHPHIDRTLEEELLTWDFYLVSAATGSAAAKDDRLRKANKTAVVPLSAAENLATALTGRTVLEFPTVMAVPRGLGVPQGCVVGVGERRQPRGARDGVEGLEREREARGGGGGGGGGGGDGERVAGGNNKKRAFEGGYKAREWWQRGGARGGFGRGGKRARHDTRDHPRAAVEQPGDEAEEGEVNSDGGEVIATIEAAFGAGSRVDIDWEASSVTVGREVDYGSVPFGREVAPSSVTVGRDEEDGEIQEVPGERRLQGGLVDYGSSDESD</sequence>
<reference evidence="1 2" key="1">
    <citation type="journal article" date="2021" name="Nat. Commun.">
        <title>Genetic determinants of endophytism in the Arabidopsis root mycobiome.</title>
        <authorList>
            <person name="Mesny F."/>
            <person name="Miyauchi S."/>
            <person name="Thiergart T."/>
            <person name="Pickel B."/>
            <person name="Atanasova L."/>
            <person name="Karlsson M."/>
            <person name="Huettel B."/>
            <person name="Barry K.W."/>
            <person name="Haridas S."/>
            <person name="Chen C."/>
            <person name="Bauer D."/>
            <person name="Andreopoulos W."/>
            <person name="Pangilinan J."/>
            <person name="LaButti K."/>
            <person name="Riley R."/>
            <person name="Lipzen A."/>
            <person name="Clum A."/>
            <person name="Drula E."/>
            <person name="Henrissat B."/>
            <person name="Kohler A."/>
            <person name="Grigoriev I.V."/>
            <person name="Martin F.M."/>
            <person name="Hacquard S."/>
        </authorList>
    </citation>
    <scope>NUCLEOTIDE SEQUENCE [LARGE SCALE GENOMIC DNA]</scope>
    <source>
        <strain evidence="1 2">MPI-SDFR-AT-0079</strain>
    </source>
</reference>
<protein>
    <submittedName>
        <fullName evidence="1">Uncharacterized protein</fullName>
    </submittedName>
</protein>
<proteinExistence type="predicted"/>
<name>A0ACB7NU20_9PEZI</name>
<accession>A0ACB7NU20</accession>
<keyword evidence="2" id="KW-1185">Reference proteome</keyword>
<comment type="caution">
    <text evidence="1">The sequence shown here is derived from an EMBL/GenBank/DDBJ whole genome shotgun (WGS) entry which is preliminary data.</text>
</comment>
<organism evidence="1 2">
    <name type="scientific">Chaetomium tenue</name>
    <dbReference type="NCBI Taxonomy" id="1854479"/>
    <lineage>
        <taxon>Eukaryota</taxon>
        <taxon>Fungi</taxon>
        <taxon>Dikarya</taxon>
        <taxon>Ascomycota</taxon>
        <taxon>Pezizomycotina</taxon>
        <taxon>Sordariomycetes</taxon>
        <taxon>Sordariomycetidae</taxon>
        <taxon>Sordariales</taxon>
        <taxon>Chaetomiaceae</taxon>
        <taxon>Chaetomium</taxon>
    </lineage>
</organism>
<dbReference type="EMBL" id="JAGIZQ010000008">
    <property type="protein sequence ID" value="KAH6613430.1"/>
    <property type="molecule type" value="Genomic_DNA"/>
</dbReference>
<evidence type="ECO:0000313" key="1">
    <source>
        <dbReference type="EMBL" id="KAH6613430.1"/>
    </source>
</evidence>
<gene>
    <name evidence="1" type="ORF">F5144DRAFT_403763</name>
</gene>